<name>I1VH37_9ACTN</name>
<dbReference type="AlphaFoldDB" id="I1VH37"/>
<evidence type="ECO:0000313" key="2">
    <source>
        <dbReference type="EMBL" id="AFI44035.1"/>
    </source>
</evidence>
<dbReference type="SUPFAM" id="SSF56747">
    <property type="entry name" value="Prim-pol domain"/>
    <property type="match status" value="1"/>
</dbReference>
<evidence type="ECO:0000259" key="1">
    <source>
        <dbReference type="SMART" id="SM00943"/>
    </source>
</evidence>
<gene>
    <name evidence="2" type="ORF">pFP4.36c</name>
</gene>
<reference evidence="2" key="1">
    <citation type="journal article" date="2012" name="Plasmid">
        <title>Characterization of Streptomyces plasmid-phage pFP4 and its evolutionary implications.</title>
        <authorList>
            <person name="Chen Z."/>
            <person name="Zhong L."/>
            <person name="Shen M."/>
            <person name="Fang P."/>
            <person name="Qin Z."/>
        </authorList>
    </citation>
    <scope>NUCLEOTIDE SEQUENCE</scope>
    <source>
        <strain evidence="2">FR1</strain>
        <plasmid evidence="2">pFP4</plasmid>
    </source>
</reference>
<dbReference type="EMBL" id="JQ606827">
    <property type="protein sequence ID" value="AFI44035.1"/>
    <property type="molecule type" value="Genomic_DNA"/>
</dbReference>
<organism evidence="2">
    <name type="scientific">Streptomyces sp. FR1</name>
    <dbReference type="NCBI Taxonomy" id="349971"/>
    <lineage>
        <taxon>Bacteria</taxon>
        <taxon>Bacillati</taxon>
        <taxon>Actinomycetota</taxon>
        <taxon>Actinomycetes</taxon>
        <taxon>Kitasatosporales</taxon>
        <taxon>Streptomycetaceae</taxon>
        <taxon>Streptomyces</taxon>
    </lineage>
</organism>
<geneLocation type="plasmid" evidence="2">
    <name>pFP4</name>
</geneLocation>
<keyword evidence="2" id="KW-0614">Plasmid</keyword>
<dbReference type="SMART" id="SM00943">
    <property type="entry name" value="Prim-Pol"/>
    <property type="match status" value="1"/>
</dbReference>
<dbReference type="Pfam" id="PF09250">
    <property type="entry name" value="Prim-Pol"/>
    <property type="match status" value="1"/>
</dbReference>
<sequence length="357" mass="38632">MASPATDAPPNPQPVAVALWLASQGIHVHPLLPGRKIPPRSCNRCSPGRPDDRNPLYIEHRPEECKCIKAGRYCHGVRAATTNRHYITAWWAKMPDAGVGVAAGPSNLVIIDVDRHEGVQPPTAETLLPGLKPPMDLNLATVKDGMDALALLCEMRDQAMLGMDPETMTVRTPSGGVQYWYRVSNGAEWKPDSKKLGWQIDVKAAWGYGIAPGTWTPKGRYVALGECRSIAPLPQWLAEDLDRTGHRKRPPVPRPAGAWKPSVTVEGNKLVTAAFRKGLEDVANAPAGQVSTVLNGVSYYLGRLVGAGYLRAEAVHDAITEAARQAGVDPAERKAQDTIRRGIEAGTRNPRQIGARA</sequence>
<proteinExistence type="predicted"/>
<feature type="domain" description="DNA primase/polymerase bifunctional N-terminal" evidence="1">
    <location>
        <begin position="18"/>
        <end position="237"/>
    </location>
</feature>
<dbReference type="InterPro" id="IPR015330">
    <property type="entry name" value="DNA_primase/pol_bifunc_N"/>
</dbReference>
<accession>I1VH37</accession>
<protein>
    <submittedName>
        <fullName evidence="2">Bifunctional DNA primase/polymerase</fullName>
    </submittedName>
</protein>
<dbReference type="CDD" id="cd04859">
    <property type="entry name" value="Prim_Pol"/>
    <property type="match status" value="1"/>
</dbReference>
<dbReference type="RefSeq" id="WP_014696932.1">
    <property type="nucleotide sequence ID" value="NC_017833.1"/>
</dbReference>